<dbReference type="Proteomes" id="UP000037660">
    <property type="component" value="Unassembled WGS sequence"/>
</dbReference>
<dbReference type="STRING" id="1547922.ISF6_2857"/>
<evidence type="ECO:0000256" key="2">
    <source>
        <dbReference type="SAM" id="Phobius"/>
    </source>
</evidence>
<comment type="caution">
    <text evidence="3">The sequence shown here is derived from an EMBL/GenBank/DDBJ whole genome shotgun (WGS) entry which is preliminary data.</text>
</comment>
<feature type="transmembrane region" description="Helical" evidence="2">
    <location>
        <begin position="38"/>
        <end position="57"/>
    </location>
</feature>
<reference evidence="3 4" key="2">
    <citation type="journal article" date="2016" name="Science">
        <title>A bacterium that degrades and assimilates poly(ethylene terephthalate).</title>
        <authorList>
            <person name="Yoshida S."/>
            <person name="Hiraga K."/>
            <person name="Takehana T."/>
            <person name="Taniguchi I."/>
            <person name="Yamaji H."/>
            <person name="Maeda Y."/>
            <person name="Toyohara K."/>
            <person name="Miyamoto K."/>
            <person name="Kimura Y."/>
            <person name="Oda K."/>
        </authorList>
    </citation>
    <scope>NUCLEOTIDE SEQUENCE [LARGE SCALE GENOMIC DNA]</scope>
    <source>
        <strain evidence="4">NBRC 110686 / TISTR 2288 / 201-F6</strain>
    </source>
</reference>
<proteinExistence type="predicted"/>
<feature type="transmembrane region" description="Helical" evidence="2">
    <location>
        <begin position="360"/>
        <end position="384"/>
    </location>
</feature>
<feature type="transmembrane region" description="Helical" evidence="2">
    <location>
        <begin position="64"/>
        <end position="81"/>
    </location>
</feature>
<reference evidence="4" key="1">
    <citation type="submission" date="2015-07" db="EMBL/GenBank/DDBJ databases">
        <title>Discovery of a poly(ethylene terephthalate assimilation.</title>
        <authorList>
            <person name="Yoshida S."/>
            <person name="Hiraga K."/>
            <person name="Takehana T."/>
            <person name="Taniguchi I."/>
            <person name="Yamaji H."/>
            <person name="Maeda Y."/>
            <person name="Toyohara K."/>
            <person name="Miyamoto K."/>
            <person name="Kimura Y."/>
            <person name="Oda K."/>
        </authorList>
    </citation>
    <scope>NUCLEOTIDE SEQUENCE [LARGE SCALE GENOMIC DNA]</scope>
    <source>
        <strain evidence="4">NBRC 110686 / TISTR 2288 / 201-F6</strain>
    </source>
</reference>
<feature type="region of interest" description="Disordered" evidence="1">
    <location>
        <begin position="397"/>
        <end position="428"/>
    </location>
</feature>
<gene>
    <name evidence="3" type="ORF">ISF6_2857</name>
</gene>
<evidence type="ECO:0000313" key="3">
    <source>
        <dbReference type="EMBL" id="GAP37002.1"/>
    </source>
</evidence>
<feature type="transmembrane region" description="Helical" evidence="2">
    <location>
        <begin position="212"/>
        <end position="236"/>
    </location>
</feature>
<keyword evidence="2" id="KW-0472">Membrane</keyword>
<keyword evidence="2" id="KW-0812">Transmembrane</keyword>
<feature type="transmembrane region" description="Helical" evidence="2">
    <location>
        <begin position="186"/>
        <end position="205"/>
    </location>
</feature>
<evidence type="ECO:0000313" key="4">
    <source>
        <dbReference type="Proteomes" id="UP000037660"/>
    </source>
</evidence>
<keyword evidence="4" id="KW-1185">Reference proteome</keyword>
<name>A0A0K8P2U7_PISS1</name>
<evidence type="ECO:0000256" key="1">
    <source>
        <dbReference type="SAM" id="MobiDB-lite"/>
    </source>
</evidence>
<organism evidence="3 4">
    <name type="scientific">Piscinibacter sakaiensis</name>
    <name type="common">Ideonella sakaiensis</name>
    <dbReference type="NCBI Taxonomy" id="1547922"/>
    <lineage>
        <taxon>Bacteria</taxon>
        <taxon>Pseudomonadati</taxon>
        <taxon>Pseudomonadota</taxon>
        <taxon>Betaproteobacteria</taxon>
        <taxon>Burkholderiales</taxon>
        <taxon>Sphaerotilaceae</taxon>
        <taxon>Piscinibacter</taxon>
    </lineage>
</organism>
<protein>
    <submittedName>
        <fullName evidence="3">Uncharacterized protein</fullName>
    </submittedName>
</protein>
<feature type="transmembrane region" description="Helical" evidence="2">
    <location>
        <begin position="116"/>
        <end position="137"/>
    </location>
</feature>
<feature type="transmembrane region" description="Helical" evidence="2">
    <location>
        <begin position="329"/>
        <end position="348"/>
    </location>
</feature>
<dbReference type="AlphaFoldDB" id="A0A0K8P2U7"/>
<accession>A0A0K8P2U7</accession>
<feature type="transmembrane region" description="Helical" evidence="2">
    <location>
        <begin position="12"/>
        <end position="32"/>
    </location>
</feature>
<sequence length="428" mass="47021">MNTRAVRPLPPMLRVAAVCFVLGLLFSAPFAFFPKSEVIGVLAFALASLGLALGGRLRRIRRSQVVMHGLALAAAAALFAVHGFDLLYVKFMLSLLLSFQLTLAERRLLDAVRDALLWAGARGAALAIVSFAVYFAFDMAPWWRTLLGDERSLPFFGLTNINFGFDNPELIIFARPAFLFDEPGQFAHFVLLSLALIGVSSAALRQRWRREVVLLVFAGLATFSLAFLIITLIYLATRITRWQTWLVVAGVAVAALALSDNPLVEALQWRLGAADTAQADDDRAVSGDNRTREVQLAYEAFIENPVWGAGWSAAERTLGHFAANPLGPLGYSGLMALVLYLPLLARLLRCARSARDAHQLLVVALVALFFSQRPYFYFPIFMALMEMLQRQMAAESAPGEARRGAHAARTARPRVRARPARRPGSPAP</sequence>
<dbReference type="EMBL" id="BBYR01000040">
    <property type="protein sequence ID" value="GAP37002.1"/>
    <property type="molecule type" value="Genomic_DNA"/>
</dbReference>
<feature type="compositionally biased region" description="Basic residues" evidence="1">
    <location>
        <begin position="404"/>
        <end position="421"/>
    </location>
</feature>
<keyword evidence="2" id="KW-1133">Transmembrane helix</keyword>
<feature type="transmembrane region" description="Helical" evidence="2">
    <location>
        <begin position="87"/>
        <end position="104"/>
    </location>
</feature>